<accession>A0A6A3Y2N8</accession>
<protein>
    <submittedName>
        <fullName evidence="2">Uncharacterized protein</fullName>
    </submittedName>
</protein>
<sequence>MEHLHDSAHNHFRGVRTRATRRSKTILDKLHAPLIDETKAVPLFDSSTGSIREVTTKYLLDFMYYKQGGRRTPRNLVLGDSVFDEPMSRVNVTANPETESSAVGTPLVPLVDHDLLSDSDDDDDPVVAPPMAIAAAETTRVQPPKVPRASRKRAREVPDDASDDIDSLVALRETYTRNPTMIRNIDRLISMNQTPGDERSFQSLSATTTDSQAQFRPTAMQRQIHRHLVNGTYACMSAQLLLETLQISLQTLDLLPHPAVIRAFFSWDFATQGLSVMHFVSLSDVERRGRRSASDMSDFSRKNKLPRPSAAGDLATVVDALGGLAAVVKIAYQPFVSTLVEEAQVFVRKLSRSTLGRNFGIPTARSELVNWIDGRFECVRLLLAQGHVDAAHAVHGAFQEGDASFAKLIQVVSECRLTHSEKQMAATATRNGPSSNTRGAQQQHEFRRKVKEVKHERPEITADMVQMLPELNDNIPATIRDLIVQHYGGFKPEFADINVVPDQV</sequence>
<gene>
    <name evidence="2" type="ORF">PF002_g18492</name>
</gene>
<dbReference type="Proteomes" id="UP000440367">
    <property type="component" value="Unassembled WGS sequence"/>
</dbReference>
<feature type="region of interest" description="Disordered" evidence="1">
    <location>
        <begin position="134"/>
        <end position="160"/>
    </location>
</feature>
<evidence type="ECO:0000256" key="1">
    <source>
        <dbReference type="SAM" id="MobiDB-lite"/>
    </source>
</evidence>
<evidence type="ECO:0000313" key="3">
    <source>
        <dbReference type="Proteomes" id="UP000440367"/>
    </source>
</evidence>
<dbReference type="AlphaFoldDB" id="A0A6A3Y2N8"/>
<dbReference type="EMBL" id="QXGD01001217">
    <property type="protein sequence ID" value="KAE9211580.1"/>
    <property type="molecule type" value="Genomic_DNA"/>
</dbReference>
<feature type="compositionally biased region" description="Polar residues" evidence="1">
    <location>
        <begin position="426"/>
        <end position="443"/>
    </location>
</feature>
<organism evidence="2 3">
    <name type="scientific">Phytophthora fragariae</name>
    <dbReference type="NCBI Taxonomy" id="53985"/>
    <lineage>
        <taxon>Eukaryota</taxon>
        <taxon>Sar</taxon>
        <taxon>Stramenopiles</taxon>
        <taxon>Oomycota</taxon>
        <taxon>Peronosporomycetes</taxon>
        <taxon>Peronosporales</taxon>
        <taxon>Peronosporaceae</taxon>
        <taxon>Phytophthora</taxon>
    </lineage>
</organism>
<feature type="region of interest" description="Disordered" evidence="1">
    <location>
        <begin position="425"/>
        <end position="455"/>
    </location>
</feature>
<reference evidence="2 3" key="1">
    <citation type="submission" date="2018-08" db="EMBL/GenBank/DDBJ databases">
        <title>Genomic investigation of the strawberry pathogen Phytophthora fragariae indicates pathogenicity is determined by transcriptional variation in three key races.</title>
        <authorList>
            <person name="Adams T.M."/>
            <person name="Armitage A.D."/>
            <person name="Sobczyk M.K."/>
            <person name="Bates H.J."/>
            <person name="Dunwell J.M."/>
            <person name="Nellist C.F."/>
            <person name="Harrison R.J."/>
        </authorList>
    </citation>
    <scope>NUCLEOTIDE SEQUENCE [LARGE SCALE GENOMIC DNA]</scope>
    <source>
        <strain evidence="2 3">BC-1</strain>
    </source>
</reference>
<evidence type="ECO:0000313" key="2">
    <source>
        <dbReference type="EMBL" id="KAE9211580.1"/>
    </source>
</evidence>
<proteinExistence type="predicted"/>
<comment type="caution">
    <text evidence="2">The sequence shown here is derived from an EMBL/GenBank/DDBJ whole genome shotgun (WGS) entry which is preliminary data.</text>
</comment>
<name>A0A6A3Y2N8_9STRA</name>